<protein>
    <submittedName>
        <fullName evidence="4">Uncharacterized protein</fullName>
    </submittedName>
</protein>
<dbReference type="AlphaFoldDB" id="A0A368SJ18"/>
<evidence type="ECO:0000259" key="3">
    <source>
        <dbReference type="Pfam" id="PF20235"/>
    </source>
</evidence>
<dbReference type="InterPro" id="IPR046527">
    <property type="entry name" value="PIR2-like_helical"/>
</dbReference>
<reference evidence="4" key="2">
    <citation type="submission" date="2015-07" db="EMBL/GenBank/DDBJ databases">
        <authorList>
            <person name="Noorani M."/>
        </authorList>
    </citation>
    <scope>NUCLEOTIDE SEQUENCE</scope>
    <source>
        <strain evidence="4">Yugu1</strain>
    </source>
</reference>
<organism evidence="4">
    <name type="scientific">Setaria italica</name>
    <name type="common">Foxtail millet</name>
    <name type="synonym">Panicum italicum</name>
    <dbReference type="NCBI Taxonomy" id="4555"/>
    <lineage>
        <taxon>Eukaryota</taxon>
        <taxon>Viridiplantae</taxon>
        <taxon>Streptophyta</taxon>
        <taxon>Embryophyta</taxon>
        <taxon>Tracheophyta</taxon>
        <taxon>Spermatophyta</taxon>
        <taxon>Magnoliopsida</taxon>
        <taxon>Liliopsida</taxon>
        <taxon>Poales</taxon>
        <taxon>Poaceae</taxon>
        <taxon>PACMAD clade</taxon>
        <taxon>Panicoideae</taxon>
        <taxon>Panicodae</taxon>
        <taxon>Paniceae</taxon>
        <taxon>Cenchrinae</taxon>
        <taxon>Setaria</taxon>
    </lineage>
</organism>
<dbReference type="Pfam" id="PF20235">
    <property type="entry name" value="PIR2-like_helical"/>
    <property type="match status" value="2"/>
</dbReference>
<dbReference type="OrthoDB" id="688001at2759"/>
<feature type="region of interest" description="Disordered" evidence="1">
    <location>
        <begin position="91"/>
        <end position="123"/>
    </location>
</feature>
<proteinExistence type="predicted"/>
<dbReference type="PANTHER" id="PTHR33120:SF53">
    <property type="entry name" value="OS03G0697833 PROTEIN"/>
    <property type="match status" value="1"/>
</dbReference>
<accession>A0A368SJ18</accession>
<feature type="domain" description="PIR2-like helical" evidence="3">
    <location>
        <begin position="287"/>
        <end position="395"/>
    </location>
</feature>
<evidence type="ECO:0000259" key="2">
    <source>
        <dbReference type="Pfam" id="PF12274"/>
    </source>
</evidence>
<feature type="compositionally biased region" description="Low complexity" evidence="1">
    <location>
        <begin position="106"/>
        <end position="121"/>
    </location>
</feature>
<evidence type="ECO:0000256" key="1">
    <source>
        <dbReference type="SAM" id="MobiDB-lite"/>
    </source>
</evidence>
<gene>
    <name evidence="4" type="ORF">SETIT_9G216400v2</name>
</gene>
<dbReference type="PANTHER" id="PTHR33120">
    <property type="entry name" value="EXPRESSED PROTEIN-RELATED"/>
    <property type="match status" value="1"/>
</dbReference>
<sequence>MADGLRTLQRTIEAFRRGNYSLEYYDVNKSEVMGHIHGYYKEAFDRLPSSLDSLFHEVGVCFGFFDPVSNIIANTAAYGCSSSLVKKEANLEGQGGRGKKRKRPQAGTSSKAKGKKASSTSEDATRQRGKVICADAVSAKARSLRGLVTFLTTYFRYLTTSEALRYLRLAKADLLVAVRLIEEDRDSEAFTIHHPTTKVALTCAALSAMHPHVTGSDDPKVSPLLAIQGRLSIATLSHPTELSMEGSHGTADSEEVMRYAISRFPTSIKKMQYPFELELTLMKVLQDRIHGFYLKAISCIPAPCLRSRHHRGLLKDGHCYGQFDPVTNIILNTIWYDIVFPPHQEFEVDMIYDEALARTECRSLHGLTTLVTKLFPELSTYDATQYLLLDNATLDRVISRANLSGYKVSSQPHDAYKAAARAANHPNPTALATFALGSMQEGLELKALLEVKPTLSPDDVQIISTYLLQYQRSKPVGLVQKLTKGASEIVSAKRKDFEAHQSSVYRCVQAALRKHSQDKGEEYELLAICGVNAEIPLNGKFGDYENYDGYPYSHINIWARLKGSQVADVAPTLLFVQHRNDSEDMKNSQSLCLPVSESSKDAGRCFHCEHSGIKIVHPLSHTYLGQSFDFEEMARGKHSITNDELVGDGGLRTVFFDTSEDDCIYFDPAWDADFSMRLNEEAKRELEGEDGASSRAQMRKVKEVARAMAAFIDLGETKMVTRMG</sequence>
<reference evidence="4" key="1">
    <citation type="journal article" date="2012" name="Nat. Biotechnol.">
        <title>Reference genome sequence of the model plant Setaria.</title>
        <authorList>
            <person name="Bennetzen J.L."/>
            <person name="Schmutz J."/>
            <person name="Wang H."/>
            <person name="Percifield R."/>
            <person name="Hawkins J."/>
            <person name="Pontaroli A.C."/>
            <person name="Estep M."/>
            <person name="Feng L."/>
            <person name="Vaughn J.N."/>
            <person name="Grimwood J."/>
            <person name="Jenkins J."/>
            <person name="Barry K."/>
            <person name="Lindquist E."/>
            <person name="Hellsten U."/>
            <person name="Deshpande S."/>
            <person name="Wang X."/>
            <person name="Wu X."/>
            <person name="Mitros T."/>
            <person name="Triplett J."/>
            <person name="Yang X."/>
            <person name="Ye C.Y."/>
            <person name="Mauro-Herrera M."/>
            <person name="Wang L."/>
            <person name="Li P."/>
            <person name="Sharma M."/>
            <person name="Sharma R."/>
            <person name="Ronald P.C."/>
            <person name="Panaud O."/>
            <person name="Kellogg E.A."/>
            <person name="Brutnell T.P."/>
            <person name="Doust A.N."/>
            <person name="Tuskan G.A."/>
            <person name="Rokhsar D."/>
            <person name="Devos K.M."/>
        </authorList>
    </citation>
    <scope>NUCLEOTIDE SEQUENCE [LARGE SCALE GENOMIC DNA]</scope>
    <source>
        <strain evidence="4">Yugu1</strain>
    </source>
</reference>
<evidence type="ECO:0000313" key="4">
    <source>
        <dbReference type="EMBL" id="RCV42436.1"/>
    </source>
</evidence>
<feature type="domain" description="DUF3615" evidence="2">
    <location>
        <begin position="508"/>
        <end position="618"/>
    </location>
</feature>
<feature type="domain" description="PIR2-like helical" evidence="3">
    <location>
        <begin position="35"/>
        <end position="182"/>
    </location>
</feature>
<dbReference type="InterPro" id="IPR022059">
    <property type="entry name" value="DUF3615"/>
</dbReference>
<dbReference type="Pfam" id="PF12274">
    <property type="entry name" value="DUF3615"/>
    <property type="match status" value="1"/>
</dbReference>
<name>A0A368SJ18_SETIT</name>
<dbReference type="EMBL" id="CM003536">
    <property type="protein sequence ID" value="RCV42436.1"/>
    <property type="molecule type" value="Genomic_DNA"/>
</dbReference>